<evidence type="ECO:0000259" key="8">
    <source>
        <dbReference type="PROSITE" id="PS50217"/>
    </source>
</evidence>
<evidence type="ECO:0000256" key="6">
    <source>
        <dbReference type="ARBA" id="ARBA00023242"/>
    </source>
</evidence>
<sequence length="312" mass="34630">MALNSTNFGGMTLKALLENPDLQHAPAVLSGAPSSKGKKAVGGSGDIDFTSAFLGPQLWDKTYDGSDFNLEYMDLDEFLSENGIPVVETPGLDELVSSNRPSPQHSPVCERSSSPRVTTPHSPRMPLSPPIAHMMAVPPITVSSHNQFLVKPKVEKAEEVVQKLADSRATSPSAVSTGSTPPVSPLPVQVEFKLTEQDIALSSIPGQDMFDPTQHTFNDDELKPQPMIKKSKKIFVPEESKDDKYWARRRKNNYAAKRSRDARRIKENQIAMRASYLEAENSTLRSEMEKLRRDNTRLKHRLNKYESPNSSS</sequence>
<evidence type="ECO:0000256" key="1">
    <source>
        <dbReference type="ARBA" id="ARBA00004123"/>
    </source>
</evidence>
<evidence type="ECO:0000256" key="5">
    <source>
        <dbReference type="ARBA" id="ARBA00023163"/>
    </source>
</evidence>
<dbReference type="Pfam" id="PF07716">
    <property type="entry name" value="bZIP_2"/>
    <property type="match status" value="1"/>
</dbReference>
<keyword evidence="4" id="KW-0238">DNA-binding</keyword>
<protein>
    <recommendedName>
        <fullName evidence="8">BZIP domain-containing protein</fullName>
    </recommendedName>
</protein>
<feature type="compositionally biased region" description="Basic and acidic residues" evidence="7">
    <location>
        <begin position="286"/>
        <end position="297"/>
    </location>
</feature>
<evidence type="ECO:0000313" key="10">
    <source>
        <dbReference type="Proteomes" id="UP001374579"/>
    </source>
</evidence>
<dbReference type="AlphaFoldDB" id="A0AAN9B2C7"/>
<dbReference type="Proteomes" id="UP001374579">
    <property type="component" value="Unassembled WGS sequence"/>
</dbReference>
<feature type="region of interest" description="Disordered" evidence="7">
    <location>
        <begin position="93"/>
        <end position="126"/>
    </location>
</feature>
<dbReference type="SMART" id="SM00338">
    <property type="entry name" value="BRLZ"/>
    <property type="match status" value="1"/>
</dbReference>
<feature type="region of interest" description="Disordered" evidence="7">
    <location>
        <begin position="282"/>
        <end position="312"/>
    </location>
</feature>
<dbReference type="SUPFAM" id="SSF57959">
    <property type="entry name" value="Leucine zipper domain"/>
    <property type="match status" value="1"/>
</dbReference>
<evidence type="ECO:0000256" key="2">
    <source>
        <dbReference type="ARBA" id="ARBA00009208"/>
    </source>
</evidence>
<keyword evidence="5" id="KW-0804">Transcription</keyword>
<gene>
    <name evidence="9" type="ORF">V1264_004560</name>
</gene>
<dbReference type="PANTHER" id="PTHR11988:SF27">
    <property type="entry name" value="GH27708P"/>
    <property type="match status" value="1"/>
</dbReference>
<dbReference type="PANTHER" id="PTHR11988">
    <property type="entry name" value="THYROTROPH EMBRYONIC FACTOR RELATED"/>
    <property type="match status" value="1"/>
</dbReference>
<keyword evidence="3" id="KW-0805">Transcription regulation</keyword>
<dbReference type="CDD" id="cd14695">
    <property type="entry name" value="bZIP_HLF"/>
    <property type="match status" value="1"/>
</dbReference>
<evidence type="ECO:0000256" key="4">
    <source>
        <dbReference type="ARBA" id="ARBA00023125"/>
    </source>
</evidence>
<dbReference type="FunFam" id="1.20.5.170:FF:000007">
    <property type="entry name" value="hepatic leukemia factor isoform X2"/>
    <property type="match status" value="1"/>
</dbReference>
<dbReference type="GO" id="GO:0005634">
    <property type="term" value="C:nucleus"/>
    <property type="evidence" value="ECO:0007669"/>
    <property type="project" value="UniProtKB-SubCell"/>
</dbReference>
<evidence type="ECO:0000256" key="7">
    <source>
        <dbReference type="SAM" id="MobiDB-lite"/>
    </source>
</evidence>
<dbReference type="InterPro" id="IPR046347">
    <property type="entry name" value="bZIP_sf"/>
</dbReference>
<dbReference type="InterPro" id="IPR004827">
    <property type="entry name" value="bZIP"/>
</dbReference>
<feature type="compositionally biased region" description="Polar residues" evidence="7">
    <location>
        <begin position="96"/>
        <end position="121"/>
    </location>
</feature>
<dbReference type="EMBL" id="JBAMIC010000013">
    <property type="protein sequence ID" value="KAK7097612.1"/>
    <property type="molecule type" value="Genomic_DNA"/>
</dbReference>
<comment type="subcellular location">
    <subcellularLocation>
        <location evidence="1">Nucleus</location>
    </subcellularLocation>
</comment>
<keyword evidence="10" id="KW-1185">Reference proteome</keyword>
<organism evidence="9 10">
    <name type="scientific">Littorina saxatilis</name>
    <dbReference type="NCBI Taxonomy" id="31220"/>
    <lineage>
        <taxon>Eukaryota</taxon>
        <taxon>Metazoa</taxon>
        <taxon>Spiralia</taxon>
        <taxon>Lophotrochozoa</taxon>
        <taxon>Mollusca</taxon>
        <taxon>Gastropoda</taxon>
        <taxon>Caenogastropoda</taxon>
        <taxon>Littorinimorpha</taxon>
        <taxon>Littorinoidea</taxon>
        <taxon>Littorinidae</taxon>
        <taxon>Littorina</taxon>
    </lineage>
</organism>
<dbReference type="GO" id="GO:0000978">
    <property type="term" value="F:RNA polymerase II cis-regulatory region sequence-specific DNA binding"/>
    <property type="evidence" value="ECO:0007669"/>
    <property type="project" value="TreeGrafter"/>
</dbReference>
<dbReference type="Gene3D" id="1.20.5.170">
    <property type="match status" value="1"/>
</dbReference>
<evidence type="ECO:0000256" key="3">
    <source>
        <dbReference type="ARBA" id="ARBA00023015"/>
    </source>
</evidence>
<dbReference type="GO" id="GO:0000981">
    <property type="term" value="F:DNA-binding transcription factor activity, RNA polymerase II-specific"/>
    <property type="evidence" value="ECO:0007669"/>
    <property type="project" value="TreeGrafter"/>
</dbReference>
<reference evidence="9 10" key="1">
    <citation type="submission" date="2024-02" db="EMBL/GenBank/DDBJ databases">
        <title>Chromosome-scale genome assembly of the rough periwinkle Littorina saxatilis.</title>
        <authorList>
            <person name="De Jode A."/>
            <person name="Faria R."/>
            <person name="Formenti G."/>
            <person name="Sims Y."/>
            <person name="Smith T.P."/>
            <person name="Tracey A."/>
            <person name="Wood J.M.D."/>
            <person name="Zagrodzka Z.B."/>
            <person name="Johannesson K."/>
            <person name="Butlin R.K."/>
            <person name="Leder E.H."/>
        </authorList>
    </citation>
    <scope>NUCLEOTIDE SEQUENCE [LARGE SCALE GENOMIC DNA]</scope>
    <source>
        <strain evidence="9">Snail1</strain>
        <tissue evidence="9">Muscle</tissue>
    </source>
</reference>
<keyword evidence="6" id="KW-0539">Nucleus</keyword>
<proteinExistence type="inferred from homology"/>
<comment type="caution">
    <text evidence="9">The sequence shown here is derived from an EMBL/GenBank/DDBJ whole genome shotgun (WGS) entry which is preliminary data.</text>
</comment>
<dbReference type="InterPro" id="IPR040223">
    <property type="entry name" value="PAR_bZIP"/>
</dbReference>
<feature type="domain" description="BZIP" evidence="8">
    <location>
        <begin position="242"/>
        <end position="305"/>
    </location>
</feature>
<evidence type="ECO:0000313" key="9">
    <source>
        <dbReference type="EMBL" id="KAK7097612.1"/>
    </source>
</evidence>
<name>A0AAN9B2C7_9CAEN</name>
<dbReference type="PROSITE" id="PS50217">
    <property type="entry name" value="BZIP"/>
    <property type="match status" value="1"/>
</dbReference>
<comment type="similarity">
    <text evidence="2">Belongs to the bZIP family. PAR subfamily.</text>
</comment>
<accession>A0AAN9B2C7</accession>